<dbReference type="PANTHER" id="PTHR24421">
    <property type="entry name" value="NITRATE/NITRITE SENSOR PROTEIN NARX-RELATED"/>
    <property type="match status" value="1"/>
</dbReference>
<evidence type="ECO:0000256" key="8">
    <source>
        <dbReference type="ARBA" id="ARBA00023012"/>
    </source>
</evidence>
<evidence type="ECO:0000256" key="5">
    <source>
        <dbReference type="ARBA" id="ARBA00022741"/>
    </source>
</evidence>
<dbReference type="SUPFAM" id="SSF55874">
    <property type="entry name" value="ATPase domain of HSP90 chaperone/DNA topoisomerase II/histidine kinase"/>
    <property type="match status" value="1"/>
</dbReference>
<feature type="domain" description="Signal transduction histidine kinase subgroup 3 dimerisation and phosphoacceptor" evidence="11">
    <location>
        <begin position="211"/>
        <end position="275"/>
    </location>
</feature>
<feature type="transmembrane region" description="Helical" evidence="9">
    <location>
        <begin position="81"/>
        <end position="111"/>
    </location>
</feature>
<keyword evidence="6" id="KW-0418">Kinase</keyword>
<dbReference type="InterPro" id="IPR050482">
    <property type="entry name" value="Sensor_HK_TwoCompSys"/>
</dbReference>
<dbReference type="Pfam" id="PF07730">
    <property type="entry name" value="HisKA_3"/>
    <property type="match status" value="1"/>
</dbReference>
<dbReference type="EMBL" id="BAABAB010000010">
    <property type="protein sequence ID" value="GAA3615834.1"/>
    <property type="molecule type" value="Genomic_DNA"/>
</dbReference>
<dbReference type="Gene3D" id="1.20.5.1930">
    <property type="match status" value="1"/>
</dbReference>
<keyword evidence="14" id="KW-1185">Reference proteome</keyword>
<dbReference type="Pfam" id="PF02518">
    <property type="entry name" value="HATPase_c"/>
    <property type="match status" value="1"/>
</dbReference>
<evidence type="ECO:0000256" key="6">
    <source>
        <dbReference type="ARBA" id="ARBA00022777"/>
    </source>
</evidence>
<comment type="caution">
    <text evidence="13">The sequence shown here is derived from an EMBL/GenBank/DDBJ whole genome shotgun (WGS) entry which is preliminary data.</text>
</comment>
<evidence type="ECO:0000259" key="12">
    <source>
        <dbReference type="Pfam" id="PF23539"/>
    </source>
</evidence>
<keyword evidence="9" id="KW-0812">Transmembrane</keyword>
<evidence type="ECO:0000256" key="2">
    <source>
        <dbReference type="ARBA" id="ARBA00012438"/>
    </source>
</evidence>
<dbReference type="InterPro" id="IPR011712">
    <property type="entry name" value="Sig_transdc_His_kin_sub3_dim/P"/>
</dbReference>
<dbReference type="EC" id="2.7.13.3" evidence="2"/>
<dbReference type="InterPro" id="IPR003594">
    <property type="entry name" value="HATPase_dom"/>
</dbReference>
<keyword evidence="4" id="KW-0808">Transferase</keyword>
<feature type="transmembrane region" description="Helical" evidence="9">
    <location>
        <begin position="123"/>
        <end position="139"/>
    </location>
</feature>
<keyword evidence="3" id="KW-0597">Phosphoprotein</keyword>
<dbReference type="Pfam" id="PF23539">
    <property type="entry name" value="DUF7134"/>
    <property type="match status" value="1"/>
</dbReference>
<keyword evidence="8" id="KW-0902">Two-component regulatory system</keyword>
<dbReference type="PANTHER" id="PTHR24421:SF10">
    <property type="entry name" value="NITRATE_NITRITE SENSOR PROTEIN NARQ"/>
    <property type="match status" value="1"/>
</dbReference>
<dbReference type="InterPro" id="IPR036890">
    <property type="entry name" value="HATPase_C_sf"/>
</dbReference>
<feature type="domain" description="Histidine kinase/HSP90-like ATPase" evidence="10">
    <location>
        <begin position="325"/>
        <end position="411"/>
    </location>
</feature>
<feature type="transmembrane region" description="Helical" evidence="9">
    <location>
        <begin position="37"/>
        <end position="56"/>
    </location>
</feature>
<dbReference type="Gene3D" id="3.30.565.10">
    <property type="entry name" value="Histidine kinase-like ATPase, C-terminal domain"/>
    <property type="match status" value="1"/>
</dbReference>
<comment type="catalytic activity">
    <reaction evidence="1">
        <text>ATP + protein L-histidine = ADP + protein N-phospho-L-histidine.</text>
        <dbReference type="EC" id="2.7.13.3"/>
    </reaction>
</comment>
<accession>A0ABP6ZRB6</accession>
<evidence type="ECO:0000256" key="7">
    <source>
        <dbReference type="ARBA" id="ARBA00022840"/>
    </source>
</evidence>
<keyword evidence="9" id="KW-1133">Transmembrane helix</keyword>
<evidence type="ECO:0000259" key="11">
    <source>
        <dbReference type="Pfam" id="PF07730"/>
    </source>
</evidence>
<feature type="transmembrane region" description="Helical" evidence="9">
    <location>
        <begin position="151"/>
        <end position="171"/>
    </location>
</feature>
<reference evidence="14" key="1">
    <citation type="journal article" date="2019" name="Int. J. Syst. Evol. Microbiol.">
        <title>The Global Catalogue of Microorganisms (GCM) 10K type strain sequencing project: providing services to taxonomists for standard genome sequencing and annotation.</title>
        <authorList>
            <consortium name="The Broad Institute Genomics Platform"/>
            <consortium name="The Broad Institute Genome Sequencing Center for Infectious Disease"/>
            <person name="Wu L."/>
            <person name="Ma J."/>
        </authorList>
    </citation>
    <scope>NUCLEOTIDE SEQUENCE [LARGE SCALE GENOMIC DNA]</scope>
    <source>
        <strain evidence="14">JCM 16929</strain>
    </source>
</reference>
<keyword evidence="9" id="KW-0472">Membrane</keyword>
<organism evidence="13 14">
    <name type="scientific">Microlunatus ginsengisoli</name>
    <dbReference type="NCBI Taxonomy" id="363863"/>
    <lineage>
        <taxon>Bacteria</taxon>
        <taxon>Bacillati</taxon>
        <taxon>Actinomycetota</taxon>
        <taxon>Actinomycetes</taxon>
        <taxon>Propionibacteriales</taxon>
        <taxon>Propionibacteriaceae</taxon>
        <taxon>Microlunatus</taxon>
    </lineage>
</organism>
<evidence type="ECO:0000313" key="13">
    <source>
        <dbReference type="EMBL" id="GAA3615834.1"/>
    </source>
</evidence>
<evidence type="ECO:0000256" key="3">
    <source>
        <dbReference type="ARBA" id="ARBA00022553"/>
    </source>
</evidence>
<dbReference type="InterPro" id="IPR055558">
    <property type="entry name" value="DUF7134"/>
</dbReference>
<feature type="domain" description="DUF7134" evidence="12">
    <location>
        <begin position="32"/>
        <end position="178"/>
    </location>
</feature>
<evidence type="ECO:0000256" key="9">
    <source>
        <dbReference type="SAM" id="Phobius"/>
    </source>
</evidence>
<dbReference type="Proteomes" id="UP001501490">
    <property type="component" value="Unassembled WGS sequence"/>
</dbReference>
<dbReference type="CDD" id="cd16917">
    <property type="entry name" value="HATPase_UhpB-NarQ-NarX-like"/>
    <property type="match status" value="1"/>
</dbReference>
<gene>
    <name evidence="13" type="ORF">GCM10022236_17430</name>
</gene>
<name>A0ABP6ZRB6_9ACTN</name>
<protein>
    <recommendedName>
        <fullName evidence="2">histidine kinase</fullName>
        <ecNumber evidence="2">2.7.13.3</ecNumber>
    </recommendedName>
</protein>
<keyword evidence="5" id="KW-0547">Nucleotide-binding</keyword>
<evidence type="ECO:0000256" key="1">
    <source>
        <dbReference type="ARBA" id="ARBA00000085"/>
    </source>
</evidence>
<evidence type="ECO:0000259" key="10">
    <source>
        <dbReference type="Pfam" id="PF02518"/>
    </source>
</evidence>
<proteinExistence type="predicted"/>
<sequence length="426" mass="44999">MSKRPQTAYDRGLMSAVGPPSRLPGEMSVFEVRDRAWLFDFCLAAVVGLAVVGLAGHDVDTALASSVLAASLLFRRSHPSVALALGIVGSLALLGVADTPQPAIVVVPILVYSVARWSDGRHGLIALVAALFGAVLGPLRWTGQSLDAGSFVPFAITLVACAAIVAGAYLLGSRLREARQRQRERQEEAIRERKLVESEQQQRAQVATISERNRIARELHDIVAHSLSVIVVQAEGGRALSAKRPEAAPDVFGTIAETSRQALAETRHIVGLLRGEAGRSDPTAYAPTPGLEDLASLVHRTSETYEYSSFGAPPPVSQALGLSSYRIVQESLTNVLKHAGPGACARVTVAYTADAIELEINDDGVGAAATPGPAGHGQEGMRERVALHGGWIAAGPRVGGGYQVRAWLPLDPAPAARPVQPFPMRT</sequence>
<evidence type="ECO:0000313" key="14">
    <source>
        <dbReference type="Proteomes" id="UP001501490"/>
    </source>
</evidence>
<keyword evidence="7" id="KW-0067">ATP-binding</keyword>
<evidence type="ECO:0000256" key="4">
    <source>
        <dbReference type="ARBA" id="ARBA00022679"/>
    </source>
</evidence>